<protein>
    <submittedName>
        <fullName evidence="1">Uncharacterized protein</fullName>
    </submittedName>
</protein>
<keyword evidence="2" id="KW-1185">Reference proteome</keyword>
<proteinExistence type="predicted"/>
<comment type="caution">
    <text evidence="1">The sequence shown here is derived from an EMBL/GenBank/DDBJ whole genome shotgun (WGS) entry which is preliminary data.</text>
</comment>
<dbReference type="Proteomes" id="UP001186974">
    <property type="component" value="Unassembled WGS sequence"/>
</dbReference>
<sequence>IQGVFPIILFALLPFLPESPRYLLIKDRYEEASAVLHKLHTPDEAKIELAQIANQMRIDLINNYGPILYAGLGYGPEKQLIYQAGWMTLGLGAGVLGMLWVDRLPRPKLIALGLAGCIICLIVEAALVAQFVPSDNTPALQAAVAMFFVYVIVYESCLDGTQFVYCGELFPTHLRAKGMNLCVVGITLMNLIWLQVAPVAFEEIGWKYYLCFIICGSVAAIIIWFVFPDTWGVPLEEIAAIFGDEDELYQASIEDGKVESDEEKNEVVREEKVVAK</sequence>
<gene>
    <name evidence="1" type="ORF">LTS18_003788</name>
</gene>
<name>A0ACC3DT90_9PEZI</name>
<reference evidence="1" key="1">
    <citation type="submission" date="2024-09" db="EMBL/GenBank/DDBJ databases">
        <title>Black Yeasts Isolated from many extreme environments.</title>
        <authorList>
            <person name="Coleine C."/>
            <person name="Stajich J.E."/>
            <person name="Selbmann L."/>
        </authorList>
    </citation>
    <scope>NUCLEOTIDE SEQUENCE</scope>
    <source>
        <strain evidence="1">CCFEE 5737</strain>
    </source>
</reference>
<organism evidence="1 2">
    <name type="scientific">Coniosporium uncinatum</name>
    <dbReference type="NCBI Taxonomy" id="93489"/>
    <lineage>
        <taxon>Eukaryota</taxon>
        <taxon>Fungi</taxon>
        <taxon>Dikarya</taxon>
        <taxon>Ascomycota</taxon>
        <taxon>Pezizomycotina</taxon>
        <taxon>Dothideomycetes</taxon>
        <taxon>Dothideomycetes incertae sedis</taxon>
        <taxon>Coniosporium</taxon>
    </lineage>
</organism>
<accession>A0ACC3DT90</accession>
<evidence type="ECO:0000313" key="2">
    <source>
        <dbReference type="Proteomes" id="UP001186974"/>
    </source>
</evidence>
<dbReference type="EMBL" id="JAWDJW010000895">
    <property type="protein sequence ID" value="KAK3079833.1"/>
    <property type="molecule type" value="Genomic_DNA"/>
</dbReference>
<feature type="non-terminal residue" evidence="1">
    <location>
        <position position="1"/>
    </location>
</feature>
<evidence type="ECO:0000313" key="1">
    <source>
        <dbReference type="EMBL" id="KAK3079833.1"/>
    </source>
</evidence>